<comment type="cofactor">
    <cofactor evidence="1">
        <name>Zn(2+)</name>
        <dbReference type="ChEBI" id="CHEBI:29105"/>
    </cofactor>
</comment>
<dbReference type="EMBL" id="CACRUX010000009">
    <property type="protein sequence ID" value="VYT70338.1"/>
    <property type="molecule type" value="Genomic_DNA"/>
</dbReference>
<keyword evidence="3" id="KW-0479">Metal-binding</keyword>
<dbReference type="GO" id="GO:0008198">
    <property type="term" value="F:ferrous iron binding"/>
    <property type="evidence" value="ECO:0007669"/>
    <property type="project" value="InterPro"/>
</dbReference>
<name>A0A6N2YX30_9FIRM</name>
<sequence length="274" mass="30461">MSETINMSKMPVLFIGHGSPMNLIEDNPWTKEWEALATLIPRPKAILMISAHWYTAGSFVQVDEKPAMIYDMYGFPDPIYQLQYPAETSKALIERIEERLGAQVAAKEDRGYDHGAYAPLLKMYPDAKILVVQLSVNYKADAREWFAMGQALSVLRDEGILILGSGDIVHNLRLINPNMGNKGFPEAEAFEEALLAKINPEKENDLVGALKWEALEGARVAAESPDHLAPFYYCLGAVVGEGDVKELTLPPVDIHTHDYVWGSLSMTSLAWGLK</sequence>
<dbReference type="SUPFAM" id="SSF53213">
    <property type="entry name" value="LigB-like"/>
    <property type="match status" value="1"/>
</dbReference>
<evidence type="ECO:0000256" key="1">
    <source>
        <dbReference type="ARBA" id="ARBA00001947"/>
    </source>
</evidence>
<organism evidence="7">
    <name type="scientific">Veillonella ratti</name>
    <dbReference type="NCBI Taxonomy" id="103892"/>
    <lineage>
        <taxon>Bacteria</taxon>
        <taxon>Bacillati</taxon>
        <taxon>Bacillota</taxon>
        <taxon>Negativicutes</taxon>
        <taxon>Veillonellales</taxon>
        <taxon>Veillonellaceae</taxon>
        <taxon>Veillonella</taxon>
    </lineage>
</organism>
<evidence type="ECO:0000313" key="7">
    <source>
        <dbReference type="EMBL" id="VYT70338.1"/>
    </source>
</evidence>
<protein>
    <submittedName>
        <fullName evidence="7">LigB family dioxygenase</fullName>
    </submittedName>
</protein>
<dbReference type="PANTHER" id="PTHR30096">
    <property type="entry name" value="4,5-DOPA DIOXYGENASE EXTRADIOL-LIKE PROTEIN"/>
    <property type="match status" value="1"/>
</dbReference>
<dbReference type="PIRSF" id="PIRSF006157">
    <property type="entry name" value="Doxgns_DODA"/>
    <property type="match status" value="1"/>
</dbReference>
<accession>A0A6N2YX30</accession>
<evidence type="ECO:0000256" key="2">
    <source>
        <dbReference type="ARBA" id="ARBA00007581"/>
    </source>
</evidence>
<evidence type="ECO:0000259" key="6">
    <source>
        <dbReference type="Pfam" id="PF02900"/>
    </source>
</evidence>
<dbReference type="RefSeq" id="WP_156703961.1">
    <property type="nucleotide sequence ID" value="NZ_CACRUX010000009.1"/>
</dbReference>
<dbReference type="Pfam" id="PF02900">
    <property type="entry name" value="LigB"/>
    <property type="match status" value="1"/>
</dbReference>
<gene>
    <name evidence="7" type="ORF">VRLFYP33_00323</name>
</gene>
<dbReference type="InterPro" id="IPR004183">
    <property type="entry name" value="Xdiol_dOase_suB"/>
</dbReference>
<comment type="similarity">
    <text evidence="2">Belongs to the DODA-type extradiol aromatic ring-opening dioxygenase family.</text>
</comment>
<dbReference type="Gene3D" id="3.40.830.10">
    <property type="entry name" value="LigB-like"/>
    <property type="match status" value="1"/>
</dbReference>
<reference evidence="7" key="1">
    <citation type="submission" date="2019-11" db="EMBL/GenBank/DDBJ databases">
        <authorList>
            <person name="Feng L."/>
        </authorList>
    </citation>
    <scope>NUCLEOTIDE SEQUENCE</scope>
    <source>
        <strain evidence="7">VrattiLFYP33</strain>
    </source>
</reference>
<dbReference type="AlphaFoldDB" id="A0A6N2YX30"/>
<dbReference type="CDD" id="cd07363">
    <property type="entry name" value="45_DOPA_Dioxygenase"/>
    <property type="match status" value="1"/>
</dbReference>
<proteinExistence type="inferred from homology"/>
<dbReference type="GO" id="GO:0016702">
    <property type="term" value="F:oxidoreductase activity, acting on single donors with incorporation of molecular oxygen, incorporation of two atoms of oxygen"/>
    <property type="evidence" value="ECO:0007669"/>
    <property type="project" value="UniProtKB-ARBA"/>
</dbReference>
<keyword evidence="5" id="KW-0560">Oxidoreductase</keyword>
<keyword evidence="7" id="KW-0223">Dioxygenase</keyword>
<dbReference type="GO" id="GO:0008270">
    <property type="term" value="F:zinc ion binding"/>
    <property type="evidence" value="ECO:0007669"/>
    <property type="project" value="InterPro"/>
</dbReference>
<evidence type="ECO:0000256" key="3">
    <source>
        <dbReference type="ARBA" id="ARBA00022723"/>
    </source>
</evidence>
<evidence type="ECO:0000256" key="5">
    <source>
        <dbReference type="ARBA" id="ARBA00023002"/>
    </source>
</evidence>
<dbReference type="PANTHER" id="PTHR30096:SF0">
    <property type="entry name" value="4,5-DOPA DIOXYGENASE EXTRADIOL-LIKE PROTEIN"/>
    <property type="match status" value="1"/>
</dbReference>
<feature type="domain" description="Extradiol ring-cleavage dioxygenase class III enzyme subunit B" evidence="6">
    <location>
        <begin position="41"/>
        <end position="240"/>
    </location>
</feature>
<dbReference type="InterPro" id="IPR014436">
    <property type="entry name" value="Extradiol_dOase_DODA"/>
</dbReference>
<keyword evidence="4" id="KW-0862">Zinc</keyword>
<evidence type="ECO:0000256" key="4">
    <source>
        <dbReference type="ARBA" id="ARBA00022833"/>
    </source>
</evidence>